<dbReference type="PANTHER" id="PTHR43806">
    <property type="entry name" value="PEPTIDASE S8"/>
    <property type="match status" value="1"/>
</dbReference>
<dbReference type="InterPro" id="IPR015500">
    <property type="entry name" value="Peptidase_S8_subtilisin-rel"/>
</dbReference>
<dbReference type="EMBL" id="VIXF01000006">
    <property type="protein sequence ID" value="MBN9901357.1"/>
    <property type="molecule type" value="Genomic_DNA"/>
</dbReference>
<dbReference type="PROSITE" id="PS00137">
    <property type="entry name" value="SUBTILASE_HIS"/>
    <property type="match status" value="1"/>
</dbReference>
<dbReference type="PANTHER" id="PTHR43806:SF11">
    <property type="entry name" value="CEREVISIN-RELATED"/>
    <property type="match status" value="1"/>
</dbReference>
<dbReference type="GO" id="GO:0004252">
    <property type="term" value="F:serine-type endopeptidase activity"/>
    <property type="evidence" value="ECO:0007669"/>
    <property type="project" value="UniProtKB-UniRule"/>
</dbReference>
<evidence type="ECO:0000313" key="12">
    <source>
        <dbReference type="Proteomes" id="UP000775627"/>
    </source>
</evidence>
<dbReference type="CDD" id="cd07482">
    <property type="entry name" value="Peptidases_S8_Lantibiotic_specific_protease"/>
    <property type="match status" value="1"/>
</dbReference>
<feature type="active site" description="Charge relay system" evidence="9">
    <location>
        <position position="453"/>
    </location>
</feature>
<feature type="active site" description="Charge relay system" evidence="9">
    <location>
        <position position="249"/>
    </location>
</feature>
<evidence type="ECO:0000256" key="5">
    <source>
        <dbReference type="ARBA" id="ARBA00022670"/>
    </source>
</evidence>
<evidence type="ECO:0000313" key="11">
    <source>
        <dbReference type="EMBL" id="MBN9901357.1"/>
    </source>
</evidence>
<dbReference type="InterPro" id="IPR023827">
    <property type="entry name" value="Peptidase_S8_Asp-AS"/>
</dbReference>
<dbReference type="InterPro" id="IPR036852">
    <property type="entry name" value="Peptidase_S8/S53_dom_sf"/>
</dbReference>
<evidence type="ECO:0000259" key="10">
    <source>
        <dbReference type="Pfam" id="PF00082"/>
    </source>
</evidence>
<dbReference type="Gene3D" id="3.40.50.200">
    <property type="entry name" value="Peptidase S8/S53 domain"/>
    <property type="match status" value="1"/>
</dbReference>
<dbReference type="PRINTS" id="PR00723">
    <property type="entry name" value="SUBTILISIN"/>
</dbReference>
<evidence type="ECO:0000256" key="1">
    <source>
        <dbReference type="ARBA" id="ARBA00001913"/>
    </source>
</evidence>
<dbReference type="InterPro" id="IPR008357">
    <property type="entry name" value="Lanit_process"/>
</dbReference>
<feature type="active site" description="Charge relay system" evidence="9">
    <location>
        <position position="215"/>
    </location>
</feature>
<evidence type="ECO:0000256" key="9">
    <source>
        <dbReference type="PROSITE-ProRule" id="PRU01240"/>
    </source>
</evidence>
<evidence type="ECO:0000256" key="4">
    <source>
        <dbReference type="ARBA" id="ARBA00022525"/>
    </source>
</evidence>
<dbReference type="SUPFAM" id="SSF52743">
    <property type="entry name" value="Subtilisin-like"/>
    <property type="match status" value="1"/>
</dbReference>
<reference evidence="11" key="1">
    <citation type="submission" date="2019-07" db="EMBL/GenBank/DDBJ databases">
        <authorList>
            <person name="Lazarte J.N."/>
            <person name="Poliero A."/>
            <person name="Beron C."/>
        </authorList>
    </citation>
    <scope>NUCLEOTIDE SEQUENCE</scope>
    <source>
        <strain evidence="11">FCC7</strain>
    </source>
</reference>
<dbReference type="AlphaFoldDB" id="A0AAW4I1D8"/>
<dbReference type="Proteomes" id="UP000775627">
    <property type="component" value="Unassembled WGS sequence"/>
</dbReference>
<dbReference type="Pfam" id="PF00082">
    <property type="entry name" value="Peptidase_S8"/>
    <property type="match status" value="1"/>
</dbReference>
<evidence type="ECO:0000256" key="2">
    <source>
        <dbReference type="ARBA" id="ARBA00004613"/>
    </source>
</evidence>
<accession>A0AAW4I1D8</accession>
<dbReference type="GO" id="GO:0005576">
    <property type="term" value="C:extracellular region"/>
    <property type="evidence" value="ECO:0007669"/>
    <property type="project" value="UniProtKB-SubCell"/>
</dbReference>
<evidence type="ECO:0000256" key="7">
    <source>
        <dbReference type="ARBA" id="ARBA00022825"/>
    </source>
</evidence>
<comment type="caution">
    <text evidence="11">The sequence shown here is derived from an EMBL/GenBank/DDBJ whole genome shotgun (WGS) entry which is preliminary data.</text>
</comment>
<comment type="subcellular location">
    <subcellularLocation>
        <location evidence="2">Secreted</location>
    </subcellularLocation>
</comment>
<sequence>MSTNHLFHLRNCPIRLMIKKELFTMPIKKIGRILCIFTLTFLVIFTLFQGNVFINKSVASEKQIDNIVQNSILIVVKDQASVVELEQLISTHYKDCIISIEKIEEANLLKVTLTDSLSSKKLLQDLKHSYKNLIQDVGYERNIDVKNNNQIKEQQRNNILYSPPPSIGTLSKFGMLQSERNKFHSFQWDINAVTNNGESYNLQKGNHNIKVAIIDSGIDFNHPDLKENIIGKGRSFVPGINDTQDYLGHGTMVAGTIAANGNLVGIGPELGIVPYKVFQNEKAESSWIIQAIIQAAKDDMDVINLSLSTYLSKNSKQDKVLIRAYQNALHYAKHRGSIVVASAGNDALNLKNPKEIAERRGYPGDYQLHLPGGSNEVITVSSTSKENTLASYSNYGEITFAAPGGDYGPSFNELKEYDITSWILVTYPTNLPQTPLSINLGLPKGYELEVGSSIAAPKVSALAALLIAEYKEKYKKSPPSSLIKNLLKKGAIDRGVNGFDNEFGYGEINAVNSLKNVK</sequence>
<organism evidence="11 12">
    <name type="scientific">Bacillus thuringiensis</name>
    <dbReference type="NCBI Taxonomy" id="1428"/>
    <lineage>
        <taxon>Bacteria</taxon>
        <taxon>Bacillati</taxon>
        <taxon>Bacillota</taxon>
        <taxon>Bacilli</taxon>
        <taxon>Bacillales</taxon>
        <taxon>Bacillaceae</taxon>
        <taxon>Bacillus</taxon>
        <taxon>Bacillus cereus group</taxon>
    </lineage>
</organism>
<comment type="similarity">
    <text evidence="3 9">Belongs to the peptidase S8 family.</text>
</comment>
<dbReference type="InterPro" id="IPR022398">
    <property type="entry name" value="Peptidase_S8_His-AS"/>
</dbReference>
<gene>
    <name evidence="11" type="ORF">FME64_29140</name>
</gene>
<evidence type="ECO:0000256" key="6">
    <source>
        <dbReference type="ARBA" id="ARBA00022801"/>
    </source>
</evidence>
<proteinExistence type="inferred from homology"/>
<keyword evidence="7 9" id="KW-0720">Serine protease</keyword>
<dbReference type="InterPro" id="IPR050131">
    <property type="entry name" value="Peptidase_S8_subtilisin-like"/>
</dbReference>
<dbReference type="PROSITE" id="PS51892">
    <property type="entry name" value="SUBTILASE"/>
    <property type="match status" value="1"/>
</dbReference>
<protein>
    <submittedName>
        <fullName evidence="11">S8 family serine peptidase</fullName>
    </submittedName>
</protein>
<keyword evidence="5 9" id="KW-0645">Protease</keyword>
<evidence type="ECO:0000256" key="3">
    <source>
        <dbReference type="ARBA" id="ARBA00011073"/>
    </source>
</evidence>
<evidence type="ECO:0000256" key="8">
    <source>
        <dbReference type="ARBA" id="ARBA00022837"/>
    </source>
</evidence>
<keyword evidence="4" id="KW-0964">Secreted</keyword>
<keyword evidence="8" id="KW-0106">Calcium</keyword>
<dbReference type="GO" id="GO:0006508">
    <property type="term" value="P:proteolysis"/>
    <property type="evidence" value="ECO:0007669"/>
    <property type="project" value="UniProtKB-KW"/>
</dbReference>
<name>A0AAW4I1D8_BACTU</name>
<reference evidence="11" key="2">
    <citation type="journal article" date="2021" name="J. Invertebr. Pathol.">
        <title>Molecular characterization of a Bacillus thuringiensis strain from Argentina, toxic against Lepidoptera and Coleoptera, based on its whole-genome and Cry protein analysis.</title>
        <authorList>
            <person name="Nicolas Lazarte J."/>
            <person name="Pia Valacco M."/>
            <person name="Moreno S."/>
            <person name="Salerno G.L."/>
            <person name="Beron C.M."/>
        </authorList>
    </citation>
    <scope>NUCLEOTIDE SEQUENCE</scope>
    <source>
        <strain evidence="11">FCC7</strain>
    </source>
</reference>
<dbReference type="PROSITE" id="PS00136">
    <property type="entry name" value="SUBTILASE_ASP"/>
    <property type="match status" value="1"/>
</dbReference>
<dbReference type="InterPro" id="IPR000209">
    <property type="entry name" value="Peptidase_S8/S53_dom"/>
</dbReference>
<comment type="cofactor">
    <cofactor evidence="1">
        <name>Ca(2+)</name>
        <dbReference type="ChEBI" id="CHEBI:29108"/>
    </cofactor>
</comment>
<keyword evidence="6 9" id="KW-0378">Hydrolase</keyword>
<feature type="domain" description="Peptidase S8/S53" evidence="10">
    <location>
        <begin position="207"/>
        <end position="506"/>
    </location>
</feature>